<dbReference type="KEGG" id="plen:EIM92_20445"/>
<dbReference type="AlphaFoldDB" id="A0A3Q8SDG1"/>
<reference evidence="1 2" key="1">
    <citation type="submission" date="2018-11" db="EMBL/GenBank/DDBJ databases">
        <title>Genome sequencing of Paenibacillus lentus DSM25539(T).</title>
        <authorList>
            <person name="Kook J.-K."/>
            <person name="Park S.-N."/>
            <person name="Lim Y.K."/>
        </authorList>
    </citation>
    <scope>NUCLEOTIDE SEQUENCE [LARGE SCALE GENOMIC DNA]</scope>
    <source>
        <strain evidence="1 2">DSM 25539</strain>
    </source>
</reference>
<dbReference type="RefSeq" id="WP_125084408.1">
    <property type="nucleotide sequence ID" value="NZ_CP034248.1"/>
</dbReference>
<proteinExistence type="predicted"/>
<dbReference type="EMBL" id="CP034248">
    <property type="protein sequence ID" value="AZK48249.1"/>
    <property type="molecule type" value="Genomic_DNA"/>
</dbReference>
<name>A0A3Q8SDG1_9BACL</name>
<gene>
    <name evidence="1" type="ORF">EIM92_20445</name>
</gene>
<dbReference type="OrthoDB" id="2471753at2"/>
<keyword evidence="2" id="KW-1185">Reference proteome</keyword>
<organism evidence="1 2">
    <name type="scientific">Paenibacillus lentus</name>
    <dbReference type="NCBI Taxonomy" id="1338368"/>
    <lineage>
        <taxon>Bacteria</taxon>
        <taxon>Bacillati</taxon>
        <taxon>Bacillota</taxon>
        <taxon>Bacilli</taxon>
        <taxon>Bacillales</taxon>
        <taxon>Paenibacillaceae</taxon>
        <taxon>Paenibacillus</taxon>
    </lineage>
</organism>
<evidence type="ECO:0000313" key="1">
    <source>
        <dbReference type="EMBL" id="AZK48249.1"/>
    </source>
</evidence>
<sequence length="118" mass="13952">MPESLEEKVQRLELYVNLLRQITLEPEQYRLWDWIIANGLNGEQFNEIKSILKKYVLLLQHEQVPQPTSFDDMANELIHVLSPNEYLANRRGVKQAAKKSIKMSPYQSLQYYLNDSQE</sequence>
<accession>A0A3Q8SDG1</accession>
<protein>
    <submittedName>
        <fullName evidence="1">DUF1878 family protein</fullName>
    </submittedName>
</protein>
<dbReference type="Proteomes" id="UP000273145">
    <property type="component" value="Chromosome"/>
</dbReference>
<evidence type="ECO:0000313" key="2">
    <source>
        <dbReference type="Proteomes" id="UP000273145"/>
    </source>
</evidence>